<accession>A0A200PUA0</accession>
<evidence type="ECO:0000313" key="3">
    <source>
        <dbReference type="Proteomes" id="UP000195402"/>
    </source>
</evidence>
<reference evidence="2 3" key="1">
    <citation type="journal article" date="2017" name="Mol. Plant">
        <title>The Genome of Medicinal Plant Macleaya cordata Provides New Insights into Benzylisoquinoline Alkaloids Metabolism.</title>
        <authorList>
            <person name="Liu X."/>
            <person name="Liu Y."/>
            <person name="Huang P."/>
            <person name="Ma Y."/>
            <person name="Qing Z."/>
            <person name="Tang Q."/>
            <person name="Cao H."/>
            <person name="Cheng P."/>
            <person name="Zheng Y."/>
            <person name="Yuan Z."/>
            <person name="Zhou Y."/>
            <person name="Liu J."/>
            <person name="Tang Z."/>
            <person name="Zhuo Y."/>
            <person name="Zhang Y."/>
            <person name="Yu L."/>
            <person name="Huang J."/>
            <person name="Yang P."/>
            <person name="Peng Q."/>
            <person name="Zhang J."/>
            <person name="Jiang W."/>
            <person name="Zhang Z."/>
            <person name="Lin K."/>
            <person name="Ro D.K."/>
            <person name="Chen X."/>
            <person name="Xiong X."/>
            <person name="Shang Y."/>
            <person name="Huang S."/>
            <person name="Zeng J."/>
        </authorList>
    </citation>
    <scope>NUCLEOTIDE SEQUENCE [LARGE SCALE GENOMIC DNA]</scope>
    <source>
        <strain evidence="3">cv. BLH2017</strain>
        <tissue evidence="2">Root</tissue>
    </source>
</reference>
<dbReference type="EMBL" id="MVGT01004037">
    <property type="protein sequence ID" value="OVA01789.1"/>
    <property type="molecule type" value="Genomic_DNA"/>
</dbReference>
<gene>
    <name evidence="2" type="ORF">BVC80_9075g31</name>
</gene>
<dbReference type="InParanoid" id="A0A200PUA0"/>
<keyword evidence="3" id="KW-1185">Reference proteome</keyword>
<dbReference type="OMA" id="FHFRRES"/>
<evidence type="ECO:0000313" key="2">
    <source>
        <dbReference type="EMBL" id="OVA01789.1"/>
    </source>
</evidence>
<dbReference type="OrthoDB" id="1751950at2759"/>
<sequence length="115" mass="13266">MAHALILKFSAGRPSIYDIKSYIDLHWGLTRKVIVGIIDPRHILLNLTSEADVLKTMVREKKHIKGYWIRLFRWSSAFDPRKDSSIATIWVLLPKLPMNFYSNEMLAGVADRIKG</sequence>
<proteinExistence type="predicted"/>
<evidence type="ECO:0000259" key="1">
    <source>
        <dbReference type="Pfam" id="PF14111"/>
    </source>
</evidence>
<dbReference type="Pfam" id="PF14111">
    <property type="entry name" value="DUF4283"/>
    <property type="match status" value="1"/>
</dbReference>
<dbReference type="InterPro" id="IPR025558">
    <property type="entry name" value="DUF4283"/>
</dbReference>
<feature type="domain" description="DUF4283" evidence="1">
    <location>
        <begin position="3"/>
        <end position="81"/>
    </location>
</feature>
<dbReference type="Proteomes" id="UP000195402">
    <property type="component" value="Unassembled WGS sequence"/>
</dbReference>
<protein>
    <recommendedName>
        <fullName evidence="1">DUF4283 domain-containing protein</fullName>
    </recommendedName>
</protein>
<dbReference type="PANTHER" id="PTHR31286:SF99">
    <property type="entry name" value="DUF4283 DOMAIN-CONTAINING PROTEIN"/>
    <property type="match status" value="1"/>
</dbReference>
<dbReference type="InterPro" id="IPR040256">
    <property type="entry name" value="At4g02000-like"/>
</dbReference>
<comment type="caution">
    <text evidence="2">The sequence shown here is derived from an EMBL/GenBank/DDBJ whole genome shotgun (WGS) entry which is preliminary data.</text>
</comment>
<dbReference type="PANTHER" id="PTHR31286">
    <property type="entry name" value="GLYCINE-RICH CELL WALL STRUCTURAL PROTEIN 1.8-LIKE"/>
    <property type="match status" value="1"/>
</dbReference>
<dbReference type="AlphaFoldDB" id="A0A200PUA0"/>
<name>A0A200PUA0_MACCD</name>
<organism evidence="2 3">
    <name type="scientific">Macleaya cordata</name>
    <name type="common">Five-seeded plume-poppy</name>
    <name type="synonym">Bocconia cordata</name>
    <dbReference type="NCBI Taxonomy" id="56857"/>
    <lineage>
        <taxon>Eukaryota</taxon>
        <taxon>Viridiplantae</taxon>
        <taxon>Streptophyta</taxon>
        <taxon>Embryophyta</taxon>
        <taxon>Tracheophyta</taxon>
        <taxon>Spermatophyta</taxon>
        <taxon>Magnoliopsida</taxon>
        <taxon>Ranunculales</taxon>
        <taxon>Papaveraceae</taxon>
        <taxon>Papaveroideae</taxon>
        <taxon>Macleaya</taxon>
    </lineage>
</organism>